<evidence type="ECO:0000256" key="5">
    <source>
        <dbReference type="ARBA" id="ARBA00022692"/>
    </source>
</evidence>
<dbReference type="AlphaFoldDB" id="A0A6B0YVW8"/>
<name>A0A6B0YVW8_9CHLR</name>
<dbReference type="Pfam" id="PF12773">
    <property type="entry name" value="DZR"/>
    <property type="match status" value="1"/>
</dbReference>
<keyword evidence="7 8" id="KW-0472">Membrane</keyword>
<proteinExistence type="predicted"/>
<dbReference type="Pfam" id="PF13231">
    <property type="entry name" value="PMT_2"/>
    <property type="match status" value="1"/>
</dbReference>
<keyword evidence="3" id="KW-0328">Glycosyltransferase</keyword>
<accession>A0A6B0YVW8</accession>
<dbReference type="GO" id="GO:0005886">
    <property type="term" value="C:plasma membrane"/>
    <property type="evidence" value="ECO:0007669"/>
    <property type="project" value="UniProtKB-SubCell"/>
</dbReference>
<protein>
    <submittedName>
        <fullName evidence="11">Phospholipid carrier-dependent glycosyltransferase</fullName>
    </submittedName>
</protein>
<feature type="transmembrane region" description="Helical" evidence="8">
    <location>
        <begin position="130"/>
        <end position="148"/>
    </location>
</feature>
<feature type="transmembrane region" description="Helical" evidence="8">
    <location>
        <begin position="298"/>
        <end position="320"/>
    </location>
</feature>
<dbReference type="PANTHER" id="PTHR33908">
    <property type="entry name" value="MANNOSYLTRANSFERASE YKCB-RELATED"/>
    <property type="match status" value="1"/>
</dbReference>
<organism evidence="11">
    <name type="scientific">Caldilineaceae bacterium SB0664_bin_27</name>
    <dbReference type="NCBI Taxonomy" id="2605260"/>
    <lineage>
        <taxon>Bacteria</taxon>
        <taxon>Bacillati</taxon>
        <taxon>Chloroflexota</taxon>
        <taxon>Caldilineae</taxon>
        <taxon>Caldilineales</taxon>
        <taxon>Caldilineaceae</taxon>
    </lineage>
</organism>
<dbReference type="InterPro" id="IPR050297">
    <property type="entry name" value="LipidA_mod_glycosyltrf_83"/>
</dbReference>
<keyword evidence="2" id="KW-1003">Cell membrane</keyword>
<reference evidence="11" key="1">
    <citation type="submission" date="2019-09" db="EMBL/GenBank/DDBJ databases">
        <title>Characterisation of the sponge microbiome using genome-centric metagenomics.</title>
        <authorList>
            <person name="Engelberts J.P."/>
            <person name="Robbins S.J."/>
            <person name="De Goeij J.M."/>
            <person name="Aranda M."/>
            <person name="Bell S.C."/>
            <person name="Webster N.S."/>
        </authorList>
    </citation>
    <scope>NUCLEOTIDE SEQUENCE</scope>
    <source>
        <strain evidence="11">SB0664_bin_27</strain>
    </source>
</reference>
<dbReference type="GO" id="GO:0010041">
    <property type="term" value="P:response to iron(III) ion"/>
    <property type="evidence" value="ECO:0007669"/>
    <property type="project" value="TreeGrafter"/>
</dbReference>
<feature type="transmembrane region" description="Helical" evidence="8">
    <location>
        <begin position="495"/>
        <end position="516"/>
    </location>
</feature>
<comment type="subcellular location">
    <subcellularLocation>
        <location evidence="1">Cell membrane</location>
        <topology evidence="1">Multi-pass membrane protein</topology>
    </subcellularLocation>
</comment>
<feature type="transmembrane region" description="Helical" evidence="8">
    <location>
        <begin position="463"/>
        <end position="483"/>
    </location>
</feature>
<evidence type="ECO:0000313" key="11">
    <source>
        <dbReference type="EMBL" id="MXY93528.1"/>
    </source>
</evidence>
<evidence type="ECO:0000256" key="6">
    <source>
        <dbReference type="ARBA" id="ARBA00022989"/>
    </source>
</evidence>
<dbReference type="InterPro" id="IPR025874">
    <property type="entry name" value="DZR"/>
</dbReference>
<dbReference type="GO" id="GO:0016763">
    <property type="term" value="F:pentosyltransferase activity"/>
    <property type="evidence" value="ECO:0007669"/>
    <property type="project" value="TreeGrafter"/>
</dbReference>
<evidence type="ECO:0000256" key="8">
    <source>
        <dbReference type="SAM" id="Phobius"/>
    </source>
</evidence>
<feature type="transmembrane region" description="Helical" evidence="8">
    <location>
        <begin position="209"/>
        <end position="228"/>
    </location>
</feature>
<evidence type="ECO:0000259" key="10">
    <source>
        <dbReference type="Pfam" id="PF13231"/>
    </source>
</evidence>
<keyword evidence="4 11" id="KW-0808">Transferase</keyword>
<evidence type="ECO:0000256" key="1">
    <source>
        <dbReference type="ARBA" id="ARBA00004651"/>
    </source>
</evidence>
<dbReference type="InterPro" id="IPR038731">
    <property type="entry name" value="RgtA/B/C-like"/>
</dbReference>
<evidence type="ECO:0000256" key="2">
    <source>
        <dbReference type="ARBA" id="ARBA00022475"/>
    </source>
</evidence>
<sequence length="633" mass="69960">MNREGSVSAEPRLCRACEYLNRSSAAFCGGCGRPIVAVCPQCGTENPGNHLFCDACGASFHAGTDFAEGGIRARDHSSETGGQGLFGRLRHRIQNTRDLSPGGGVVWHTPTPSWKWSRVFLKDWILRNRWEFFAVILLTAFAAFLRTYRLEEIPAGFHGEEAWTGIEGLRILREGWIGPYTSSALGQASGPFYLTALLIWLFDASKFTVRLSMALFGIATVPATYLLMRLGFGRWIALFSTTALTVSYWHLHYSRLGFGLISLAFAATLSAASLLWAMRQRSRGSWLAAGACLGLAPYTYFAFPSLLATVAVVLAAYLWLERGSIRSKTILLTWYAVGALIVASPILGLAIESPEIYFGRMLMVSTERYQGSPGAESGARFVGRRAWEALTLFLTNPRRDGADGTGGPGVLDLGTAILAYLGLAASIRKWRSPPYLFAVTALLFALLSITLTDPSSGTMRRTIIAIPWVFGLAGIGAVAIADFMRRHQGEAWRPVSAACLAIVLLMGGIWNLNYYFVDLPESSTFRWTFSTKYFEALDAAHSFDDPGTIYYFSDQKSFGYETIRFLYPDSIGVDKSQEFGEFDLEKLDPGPVTYLLEGPYMEEIDEIMEMYPGGDLIVDKESQPLYIVYHLRK</sequence>
<feature type="domain" description="DZANK-type" evidence="9">
    <location>
        <begin position="14"/>
        <end position="57"/>
    </location>
</feature>
<evidence type="ECO:0000256" key="4">
    <source>
        <dbReference type="ARBA" id="ARBA00022679"/>
    </source>
</evidence>
<keyword evidence="5 8" id="KW-0812">Transmembrane</keyword>
<evidence type="ECO:0000256" key="3">
    <source>
        <dbReference type="ARBA" id="ARBA00022676"/>
    </source>
</evidence>
<gene>
    <name evidence="11" type="ORF">F4Y42_08780</name>
</gene>
<dbReference type="EMBL" id="VXRG01000073">
    <property type="protein sequence ID" value="MXY93528.1"/>
    <property type="molecule type" value="Genomic_DNA"/>
</dbReference>
<feature type="domain" description="Glycosyltransferase RgtA/B/C/D-like" evidence="10">
    <location>
        <begin position="191"/>
        <end position="347"/>
    </location>
</feature>
<feature type="transmembrane region" description="Helical" evidence="8">
    <location>
        <begin position="258"/>
        <end position="278"/>
    </location>
</feature>
<feature type="transmembrane region" description="Helical" evidence="8">
    <location>
        <begin position="434"/>
        <end position="451"/>
    </location>
</feature>
<feature type="transmembrane region" description="Helical" evidence="8">
    <location>
        <begin position="409"/>
        <end position="427"/>
    </location>
</feature>
<comment type="caution">
    <text evidence="11">The sequence shown here is derived from an EMBL/GenBank/DDBJ whole genome shotgun (WGS) entry which is preliminary data.</text>
</comment>
<feature type="transmembrane region" description="Helical" evidence="8">
    <location>
        <begin position="234"/>
        <end position="251"/>
    </location>
</feature>
<evidence type="ECO:0000259" key="9">
    <source>
        <dbReference type="Pfam" id="PF12773"/>
    </source>
</evidence>
<dbReference type="PANTHER" id="PTHR33908:SF3">
    <property type="entry name" value="UNDECAPRENYL PHOSPHATE-ALPHA-4-AMINO-4-DEOXY-L-ARABINOSE ARABINOSYL TRANSFERASE"/>
    <property type="match status" value="1"/>
</dbReference>
<feature type="transmembrane region" description="Helical" evidence="8">
    <location>
        <begin position="332"/>
        <end position="351"/>
    </location>
</feature>
<evidence type="ECO:0000256" key="7">
    <source>
        <dbReference type="ARBA" id="ARBA00023136"/>
    </source>
</evidence>
<feature type="transmembrane region" description="Helical" evidence="8">
    <location>
        <begin position="184"/>
        <end position="202"/>
    </location>
</feature>
<keyword evidence="6 8" id="KW-1133">Transmembrane helix</keyword>
<dbReference type="GO" id="GO:0009103">
    <property type="term" value="P:lipopolysaccharide biosynthetic process"/>
    <property type="evidence" value="ECO:0007669"/>
    <property type="project" value="UniProtKB-ARBA"/>
</dbReference>